<keyword evidence="1" id="KW-0472">Membrane</keyword>
<comment type="caution">
    <text evidence="2">The sequence shown here is derived from an EMBL/GenBank/DDBJ whole genome shotgun (WGS) entry which is preliminary data.</text>
</comment>
<dbReference type="AlphaFoldDB" id="A0A2W1LD66"/>
<proteinExistence type="predicted"/>
<gene>
    <name evidence="2" type="ORF">DNH61_05975</name>
</gene>
<evidence type="ECO:0000313" key="2">
    <source>
        <dbReference type="EMBL" id="PZD96743.1"/>
    </source>
</evidence>
<protein>
    <submittedName>
        <fullName evidence="2">Uncharacterized protein</fullName>
    </submittedName>
</protein>
<name>A0A2W1LD66_9BACL</name>
<organism evidence="2 3">
    <name type="scientific">Paenibacillus sambharensis</name>
    <dbReference type="NCBI Taxonomy" id="1803190"/>
    <lineage>
        <taxon>Bacteria</taxon>
        <taxon>Bacillati</taxon>
        <taxon>Bacillota</taxon>
        <taxon>Bacilli</taxon>
        <taxon>Bacillales</taxon>
        <taxon>Paenibacillaceae</taxon>
        <taxon>Paenibacillus</taxon>
    </lineage>
</organism>
<evidence type="ECO:0000313" key="3">
    <source>
        <dbReference type="Proteomes" id="UP000249522"/>
    </source>
</evidence>
<sequence>MQLNPERRSQLGRLLLCCLAAASLAAQLLLCLLLTSDIPIHVEDDEFIFYMGFSAGTLALSVFTLLRLRSKDLLAVMTAASALLLVGWTMFAAGLLTLLESNAIVAYMEAAGWLTSAIILALSVLRYRQI</sequence>
<keyword evidence="1" id="KW-1133">Transmembrane helix</keyword>
<feature type="transmembrane region" description="Helical" evidence="1">
    <location>
        <begin position="104"/>
        <end position="125"/>
    </location>
</feature>
<dbReference type="RefSeq" id="WP_111145754.1">
    <property type="nucleotide sequence ID" value="NZ_QKRB01000036.1"/>
</dbReference>
<dbReference type="Proteomes" id="UP000249522">
    <property type="component" value="Unassembled WGS sequence"/>
</dbReference>
<keyword evidence="3" id="KW-1185">Reference proteome</keyword>
<feature type="transmembrane region" description="Helical" evidence="1">
    <location>
        <begin position="73"/>
        <end position="98"/>
    </location>
</feature>
<dbReference type="EMBL" id="QKRB01000036">
    <property type="protein sequence ID" value="PZD96743.1"/>
    <property type="molecule type" value="Genomic_DNA"/>
</dbReference>
<reference evidence="2 3" key="1">
    <citation type="submission" date="2018-06" db="EMBL/GenBank/DDBJ databases">
        <title>Paenibacillus imtechensis sp. nov.</title>
        <authorList>
            <person name="Pinnaka A.K."/>
            <person name="Singh H."/>
            <person name="Kaur M."/>
        </authorList>
    </citation>
    <scope>NUCLEOTIDE SEQUENCE [LARGE SCALE GENOMIC DNA]</scope>
    <source>
        <strain evidence="2 3">SMB1</strain>
    </source>
</reference>
<feature type="transmembrane region" description="Helical" evidence="1">
    <location>
        <begin position="47"/>
        <end position="66"/>
    </location>
</feature>
<accession>A0A2W1LD66</accession>
<evidence type="ECO:0000256" key="1">
    <source>
        <dbReference type="SAM" id="Phobius"/>
    </source>
</evidence>
<keyword evidence="1" id="KW-0812">Transmembrane</keyword>